<name>A0A5B8MA03_9MICO</name>
<dbReference type="KEGG" id="huw:FPZ11_17175"/>
<dbReference type="InterPro" id="IPR036271">
    <property type="entry name" value="Tet_transcr_reg_TetR-rel_C_sf"/>
</dbReference>
<evidence type="ECO:0000256" key="2">
    <source>
        <dbReference type="PROSITE-ProRule" id="PRU00335"/>
    </source>
</evidence>
<evidence type="ECO:0000256" key="1">
    <source>
        <dbReference type="ARBA" id="ARBA00023125"/>
    </source>
</evidence>
<dbReference type="OrthoDB" id="7186128at2"/>
<dbReference type="GO" id="GO:0003700">
    <property type="term" value="F:DNA-binding transcription factor activity"/>
    <property type="evidence" value="ECO:0007669"/>
    <property type="project" value="TreeGrafter"/>
</dbReference>
<feature type="domain" description="HTH tetR-type" evidence="4">
    <location>
        <begin position="18"/>
        <end position="78"/>
    </location>
</feature>
<dbReference type="GO" id="GO:0000976">
    <property type="term" value="F:transcription cis-regulatory region binding"/>
    <property type="evidence" value="ECO:0007669"/>
    <property type="project" value="TreeGrafter"/>
</dbReference>
<dbReference type="InterPro" id="IPR009057">
    <property type="entry name" value="Homeodomain-like_sf"/>
</dbReference>
<keyword evidence="6" id="KW-1185">Reference proteome</keyword>
<dbReference type="RefSeq" id="WP_146322264.1">
    <property type="nucleotide sequence ID" value="NZ_CP042305.1"/>
</dbReference>
<proteinExistence type="predicted"/>
<dbReference type="PANTHER" id="PTHR30055">
    <property type="entry name" value="HTH-TYPE TRANSCRIPTIONAL REGULATOR RUTR"/>
    <property type="match status" value="1"/>
</dbReference>
<accession>A0A5B8MA03</accession>
<evidence type="ECO:0000259" key="4">
    <source>
        <dbReference type="PROSITE" id="PS50977"/>
    </source>
</evidence>
<dbReference type="EMBL" id="CP042305">
    <property type="protein sequence ID" value="QDZ16260.1"/>
    <property type="molecule type" value="Genomic_DNA"/>
</dbReference>
<dbReference type="PANTHER" id="PTHR30055:SF146">
    <property type="entry name" value="HTH-TYPE TRANSCRIPTIONAL DUAL REGULATOR CECR"/>
    <property type="match status" value="1"/>
</dbReference>
<gene>
    <name evidence="5" type="ORF">FPZ11_17175</name>
</gene>
<dbReference type="SUPFAM" id="SSF46689">
    <property type="entry name" value="Homeodomain-like"/>
    <property type="match status" value="1"/>
</dbReference>
<dbReference type="InterPro" id="IPR039536">
    <property type="entry name" value="TetR_C_Proteobacteria"/>
</dbReference>
<protein>
    <submittedName>
        <fullName evidence="5">TetR/AcrR family transcriptional regulator</fullName>
    </submittedName>
</protein>
<dbReference type="AlphaFoldDB" id="A0A5B8MA03"/>
<sequence>MTTNEEPRRGRPTAEQREERRERMLRRSLDVFLERGYQGSSLDVLARASGVTKRTIYTDYGDKEGLFAAMVESLAGGISHGPDTAGDTLHSLSVRIVHRIHSDELVGLHRLVIAESPRFPELARAFYERTDARHISALRAHLKNEHGADAAALASALFSLLLGERHRQRLLGVRGPTSEAEAGRIVREALRQLGLVGESGGGSHTAQ</sequence>
<dbReference type="Pfam" id="PF00440">
    <property type="entry name" value="TetR_N"/>
    <property type="match status" value="1"/>
</dbReference>
<evidence type="ECO:0000313" key="6">
    <source>
        <dbReference type="Proteomes" id="UP000320216"/>
    </source>
</evidence>
<dbReference type="Gene3D" id="1.10.357.10">
    <property type="entry name" value="Tetracycline Repressor, domain 2"/>
    <property type="match status" value="1"/>
</dbReference>
<organism evidence="5 6">
    <name type="scientific">Humibacter ginsenosidimutans</name>
    <dbReference type="NCBI Taxonomy" id="2599293"/>
    <lineage>
        <taxon>Bacteria</taxon>
        <taxon>Bacillati</taxon>
        <taxon>Actinomycetota</taxon>
        <taxon>Actinomycetes</taxon>
        <taxon>Micrococcales</taxon>
        <taxon>Microbacteriaceae</taxon>
        <taxon>Humibacter</taxon>
    </lineage>
</organism>
<keyword evidence="1 2" id="KW-0238">DNA-binding</keyword>
<dbReference type="SUPFAM" id="SSF48498">
    <property type="entry name" value="Tetracyclin repressor-like, C-terminal domain"/>
    <property type="match status" value="1"/>
</dbReference>
<evidence type="ECO:0000313" key="5">
    <source>
        <dbReference type="EMBL" id="QDZ16260.1"/>
    </source>
</evidence>
<feature type="region of interest" description="Disordered" evidence="3">
    <location>
        <begin position="1"/>
        <end position="21"/>
    </location>
</feature>
<feature type="DNA-binding region" description="H-T-H motif" evidence="2">
    <location>
        <begin position="41"/>
        <end position="60"/>
    </location>
</feature>
<dbReference type="Pfam" id="PF14246">
    <property type="entry name" value="TetR_C_7"/>
    <property type="match status" value="1"/>
</dbReference>
<reference evidence="5 6" key="1">
    <citation type="submission" date="2019-07" db="EMBL/GenBank/DDBJ databases">
        <title>Full genome sequence of Humibacter sp. WJ7-1.</title>
        <authorList>
            <person name="Im W.-T."/>
        </authorList>
    </citation>
    <scope>NUCLEOTIDE SEQUENCE [LARGE SCALE GENOMIC DNA]</scope>
    <source>
        <strain evidence="5 6">WJ7-1</strain>
    </source>
</reference>
<dbReference type="Proteomes" id="UP000320216">
    <property type="component" value="Chromosome"/>
</dbReference>
<evidence type="ECO:0000256" key="3">
    <source>
        <dbReference type="SAM" id="MobiDB-lite"/>
    </source>
</evidence>
<dbReference type="PRINTS" id="PR00455">
    <property type="entry name" value="HTHTETR"/>
</dbReference>
<dbReference type="InterPro" id="IPR001647">
    <property type="entry name" value="HTH_TetR"/>
</dbReference>
<dbReference type="PROSITE" id="PS50977">
    <property type="entry name" value="HTH_TETR_2"/>
    <property type="match status" value="1"/>
</dbReference>
<dbReference type="InterPro" id="IPR050109">
    <property type="entry name" value="HTH-type_TetR-like_transc_reg"/>
</dbReference>